<dbReference type="RefSeq" id="XP_012574762.1">
    <property type="nucleotide sequence ID" value="XM_012719308.1"/>
</dbReference>
<name>A0A1S3EFZ9_CICAR</name>
<sequence length="115" mass="13470">MAILRMGFRLDRPNLVETIPIKEVEQKDVIYFIEDHIVSCFGILQTLTIDRGTMFIGKKMVQYVELRNIKLLASTPYYAQANGQVEAINKILIKKHIDHKPQNWHETLNQVLWAY</sequence>
<organism evidence="2 3">
    <name type="scientific">Cicer arietinum</name>
    <name type="common">Chickpea</name>
    <name type="synonym">Garbanzo</name>
    <dbReference type="NCBI Taxonomy" id="3827"/>
    <lineage>
        <taxon>Eukaryota</taxon>
        <taxon>Viridiplantae</taxon>
        <taxon>Streptophyta</taxon>
        <taxon>Embryophyta</taxon>
        <taxon>Tracheophyta</taxon>
        <taxon>Spermatophyta</taxon>
        <taxon>Magnoliopsida</taxon>
        <taxon>eudicotyledons</taxon>
        <taxon>Gunneridae</taxon>
        <taxon>Pentapetalae</taxon>
        <taxon>rosids</taxon>
        <taxon>fabids</taxon>
        <taxon>Fabales</taxon>
        <taxon>Fabaceae</taxon>
        <taxon>Papilionoideae</taxon>
        <taxon>50 kb inversion clade</taxon>
        <taxon>NPAAA clade</taxon>
        <taxon>Hologalegina</taxon>
        <taxon>IRL clade</taxon>
        <taxon>Cicereae</taxon>
        <taxon>Cicer</taxon>
    </lineage>
</organism>
<evidence type="ECO:0000313" key="3">
    <source>
        <dbReference type="RefSeq" id="XP_012574762.1"/>
    </source>
</evidence>
<dbReference type="PROSITE" id="PS50994">
    <property type="entry name" value="INTEGRASE"/>
    <property type="match status" value="1"/>
</dbReference>
<dbReference type="InterPro" id="IPR001584">
    <property type="entry name" value="Integrase_cat-core"/>
</dbReference>
<dbReference type="InterPro" id="IPR036397">
    <property type="entry name" value="RNaseH_sf"/>
</dbReference>
<dbReference type="PANTHER" id="PTHR37984:SF5">
    <property type="entry name" value="PROTEIN NYNRIN-LIKE"/>
    <property type="match status" value="1"/>
</dbReference>
<dbReference type="GO" id="GO:0015074">
    <property type="term" value="P:DNA integration"/>
    <property type="evidence" value="ECO:0007669"/>
    <property type="project" value="InterPro"/>
</dbReference>
<protein>
    <submittedName>
        <fullName evidence="3">Uncharacterized protein LOC105852722</fullName>
    </submittedName>
</protein>
<dbReference type="AlphaFoldDB" id="A0A1S3EFZ9"/>
<dbReference type="KEGG" id="cam:105852722"/>
<evidence type="ECO:0000259" key="1">
    <source>
        <dbReference type="PROSITE" id="PS50994"/>
    </source>
</evidence>
<dbReference type="InterPro" id="IPR012337">
    <property type="entry name" value="RNaseH-like_sf"/>
</dbReference>
<dbReference type="InterPro" id="IPR050951">
    <property type="entry name" value="Retrovirus_Pol_polyprotein"/>
</dbReference>
<dbReference type="GO" id="GO:0003676">
    <property type="term" value="F:nucleic acid binding"/>
    <property type="evidence" value="ECO:0007669"/>
    <property type="project" value="InterPro"/>
</dbReference>
<dbReference type="OrthoDB" id="1710077at2759"/>
<dbReference type="PANTHER" id="PTHR37984">
    <property type="entry name" value="PROTEIN CBG26694"/>
    <property type="match status" value="1"/>
</dbReference>
<feature type="domain" description="Integrase catalytic" evidence="1">
    <location>
        <begin position="1"/>
        <end position="115"/>
    </location>
</feature>
<dbReference type="SUPFAM" id="SSF53098">
    <property type="entry name" value="Ribonuclease H-like"/>
    <property type="match status" value="1"/>
</dbReference>
<reference evidence="3" key="2">
    <citation type="submission" date="2025-08" db="UniProtKB">
        <authorList>
            <consortium name="RefSeq"/>
        </authorList>
    </citation>
    <scope>IDENTIFICATION</scope>
    <source>
        <tissue evidence="3">Etiolated seedlings</tissue>
    </source>
</reference>
<dbReference type="Gene3D" id="3.30.420.10">
    <property type="entry name" value="Ribonuclease H-like superfamily/Ribonuclease H"/>
    <property type="match status" value="1"/>
</dbReference>
<keyword evidence="2" id="KW-1185">Reference proteome</keyword>
<dbReference type="Proteomes" id="UP000087171">
    <property type="component" value="Chromosome Ca1"/>
</dbReference>
<proteinExistence type="predicted"/>
<gene>
    <name evidence="3" type="primary">LOC105852722</name>
</gene>
<reference evidence="2" key="1">
    <citation type="journal article" date="2013" name="Nat. Biotechnol.">
        <title>Draft genome sequence of chickpea (Cicer arietinum) provides a resource for trait improvement.</title>
        <authorList>
            <person name="Varshney R.K."/>
            <person name="Song C."/>
            <person name="Saxena R.K."/>
            <person name="Azam S."/>
            <person name="Yu S."/>
            <person name="Sharpe A.G."/>
            <person name="Cannon S."/>
            <person name="Baek J."/>
            <person name="Rosen B.D."/>
            <person name="Tar'an B."/>
            <person name="Millan T."/>
            <person name="Zhang X."/>
            <person name="Ramsay L.D."/>
            <person name="Iwata A."/>
            <person name="Wang Y."/>
            <person name="Nelson W."/>
            <person name="Farmer A.D."/>
            <person name="Gaur P.M."/>
            <person name="Soderlund C."/>
            <person name="Penmetsa R.V."/>
            <person name="Xu C."/>
            <person name="Bharti A.K."/>
            <person name="He W."/>
            <person name="Winter P."/>
            <person name="Zhao S."/>
            <person name="Hane J.K."/>
            <person name="Carrasquilla-Garcia N."/>
            <person name="Condie J.A."/>
            <person name="Upadhyaya H.D."/>
            <person name="Luo M.C."/>
            <person name="Thudi M."/>
            <person name="Gowda C.L."/>
            <person name="Singh N.P."/>
            <person name="Lichtenzveig J."/>
            <person name="Gali K.K."/>
            <person name="Rubio J."/>
            <person name="Nadarajan N."/>
            <person name="Dolezel J."/>
            <person name="Bansal K.C."/>
            <person name="Xu X."/>
            <person name="Edwards D."/>
            <person name="Zhang G."/>
            <person name="Kahl G."/>
            <person name="Gil J."/>
            <person name="Singh K.B."/>
            <person name="Datta S.K."/>
            <person name="Jackson S.A."/>
            <person name="Wang J."/>
            <person name="Cook D.R."/>
        </authorList>
    </citation>
    <scope>NUCLEOTIDE SEQUENCE [LARGE SCALE GENOMIC DNA]</scope>
    <source>
        <strain evidence="2">cv. CDC Frontier</strain>
    </source>
</reference>
<accession>A0A1S3EFZ9</accession>
<dbReference type="GeneID" id="105852722"/>
<evidence type="ECO:0000313" key="2">
    <source>
        <dbReference type="Proteomes" id="UP000087171"/>
    </source>
</evidence>